<proteinExistence type="predicted"/>
<sequence length="51" mass="6374">MILLKYVARWRKESLWISNIFSIFCAYFITLIKFIYLLLYYYIYFLSNGEE</sequence>
<gene>
    <name evidence="1" type="ORF">MENTE1834_LOCUS38368</name>
</gene>
<reference evidence="1" key="1">
    <citation type="submission" date="2023-11" db="EMBL/GenBank/DDBJ databases">
        <authorList>
            <person name="Poullet M."/>
        </authorList>
    </citation>
    <scope>NUCLEOTIDE SEQUENCE</scope>
    <source>
        <strain evidence="1">E1834</strain>
    </source>
</reference>
<keyword evidence="2" id="KW-1185">Reference proteome</keyword>
<dbReference type="Proteomes" id="UP001497535">
    <property type="component" value="Unassembled WGS sequence"/>
</dbReference>
<organism evidence="1 2">
    <name type="scientific">Meloidogyne enterolobii</name>
    <name type="common">Root-knot nematode worm</name>
    <name type="synonym">Meloidogyne mayaguensis</name>
    <dbReference type="NCBI Taxonomy" id="390850"/>
    <lineage>
        <taxon>Eukaryota</taxon>
        <taxon>Metazoa</taxon>
        <taxon>Ecdysozoa</taxon>
        <taxon>Nematoda</taxon>
        <taxon>Chromadorea</taxon>
        <taxon>Rhabditida</taxon>
        <taxon>Tylenchina</taxon>
        <taxon>Tylenchomorpha</taxon>
        <taxon>Tylenchoidea</taxon>
        <taxon>Meloidogynidae</taxon>
        <taxon>Meloidogyninae</taxon>
        <taxon>Meloidogyne</taxon>
    </lineage>
</organism>
<accession>A0ACB1AGC4</accession>
<dbReference type="EMBL" id="CAVMJV010000083">
    <property type="protein sequence ID" value="CAK5090572.1"/>
    <property type="molecule type" value="Genomic_DNA"/>
</dbReference>
<evidence type="ECO:0000313" key="2">
    <source>
        <dbReference type="Proteomes" id="UP001497535"/>
    </source>
</evidence>
<comment type="caution">
    <text evidence="1">The sequence shown here is derived from an EMBL/GenBank/DDBJ whole genome shotgun (WGS) entry which is preliminary data.</text>
</comment>
<evidence type="ECO:0000313" key="1">
    <source>
        <dbReference type="EMBL" id="CAK5090572.1"/>
    </source>
</evidence>
<protein>
    <submittedName>
        <fullName evidence="1">Uncharacterized protein</fullName>
    </submittedName>
</protein>
<name>A0ACB1AGC4_MELEN</name>